<dbReference type="Proteomes" id="UP000245124">
    <property type="component" value="Unassembled WGS sequence"/>
</dbReference>
<gene>
    <name evidence="1" type="ORF">NIES4072_42140</name>
</gene>
<keyword evidence="2" id="KW-1185">Reference proteome</keyword>
<reference evidence="1 2" key="1">
    <citation type="submission" date="2017-06" db="EMBL/GenBank/DDBJ databases">
        <title>Genome sequencing of cyanobaciteial culture collection at National Institute for Environmental Studies (NIES).</title>
        <authorList>
            <person name="Hirose Y."/>
            <person name="Shimura Y."/>
            <person name="Fujisawa T."/>
            <person name="Nakamura Y."/>
            <person name="Kawachi M."/>
        </authorList>
    </citation>
    <scope>NUCLEOTIDE SEQUENCE [LARGE SCALE GENOMIC DNA]</scope>
    <source>
        <strain evidence="1 2">NIES-4072</strain>
    </source>
</reference>
<dbReference type="RefSeq" id="WP_109010508.1">
    <property type="nucleotide sequence ID" value="NZ_BDUD01000001.1"/>
</dbReference>
<organism evidence="1 2">
    <name type="scientific">Nostoc commune NIES-4072</name>
    <dbReference type="NCBI Taxonomy" id="2005467"/>
    <lineage>
        <taxon>Bacteria</taxon>
        <taxon>Bacillati</taxon>
        <taxon>Cyanobacteriota</taxon>
        <taxon>Cyanophyceae</taxon>
        <taxon>Nostocales</taxon>
        <taxon>Nostocaceae</taxon>
        <taxon>Nostoc</taxon>
    </lineage>
</organism>
<dbReference type="InterPro" id="IPR001387">
    <property type="entry name" value="Cro/C1-type_HTH"/>
</dbReference>
<sequence length="270" mass="30567">MVKLRVRELAQEKVYHLLSLTSGVPEEAIRTYATQTTDDFKKIAIALNWPVTESGVAQVFQMLDPVKANEMAIDLLSKASGISPDNIQKYANENEDFNITEKIEDLRKIAKALDVEMLELVKLKETREAVKLKIAKLAQNKNLSLKELANQSKVDFPILWFYSSQPIEKKKLTQEPFQTNLNKISRVLNSSFEDLQGIEQAELPQTTLQVKEFLDAADLSINDLSLLTGVNREFIDLVATNPMDLRNIQILREDKVICKLICTILGCNCD</sequence>
<proteinExistence type="predicted"/>
<accession>A0A2R5FXZ2</accession>
<dbReference type="OrthoDB" id="491023at2"/>
<protein>
    <recommendedName>
        <fullName evidence="3">HTH cro/C1-type domain-containing protein</fullName>
    </recommendedName>
</protein>
<dbReference type="EMBL" id="BDUD01000001">
    <property type="protein sequence ID" value="GBG20534.1"/>
    <property type="molecule type" value="Genomic_DNA"/>
</dbReference>
<dbReference type="CDD" id="cd00093">
    <property type="entry name" value="HTH_XRE"/>
    <property type="match status" value="1"/>
</dbReference>
<dbReference type="AlphaFoldDB" id="A0A2R5FXZ2"/>
<name>A0A2R5FXZ2_NOSCO</name>
<comment type="caution">
    <text evidence="1">The sequence shown here is derived from an EMBL/GenBank/DDBJ whole genome shotgun (WGS) entry which is preliminary data.</text>
</comment>
<evidence type="ECO:0000313" key="2">
    <source>
        <dbReference type="Proteomes" id="UP000245124"/>
    </source>
</evidence>
<evidence type="ECO:0008006" key="3">
    <source>
        <dbReference type="Google" id="ProtNLM"/>
    </source>
</evidence>
<evidence type="ECO:0000313" key="1">
    <source>
        <dbReference type="EMBL" id="GBG20534.1"/>
    </source>
</evidence>